<proteinExistence type="predicted"/>
<accession>A0ABR1DN49</accession>
<evidence type="ECO:0000313" key="5">
    <source>
        <dbReference type="Proteomes" id="UP001303046"/>
    </source>
</evidence>
<dbReference type="InterPro" id="IPR013766">
    <property type="entry name" value="Thioredoxin_domain"/>
</dbReference>
<evidence type="ECO:0000256" key="2">
    <source>
        <dbReference type="SAM" id="MobiDB-lite"/>
    </source>
</evidence>
<dbReference type="Gene3D" id="3.40.30.10">
    <property type="entry name" value="Glutaredoxin"/>
    <property type="match status" value="1"/>
</dbReference>
<feature type="domain" description="Thioredoxin" evidence="3">
    <location>
        <begin position="46"/>
        <end position="184"/>
    </location>
</feature>
<dbReference type="Pfam" id="PF13899">
    <property type="entry name" value="Thioredoxin_7"/>
    <property type="match status" value="1"/>
</dbReference>
<evidence type="ECO:0000256" key="1">
    <source>
        <dbReference type="ARBA" id="ARBA00022729"/>
    </source>
</evidence>
<gene>
    <name evidence="4" type="primary">Necator_chrIV.g16514</name>
    <name evidence="4" type="ORF">RB195_003217</name>
</gene>
<name>A0ABR1DN49_NECAM</name>
<evidence type="ECO:0000313" key="4">
    <source>
        <dbReference type="EMBL" id="KAK6751668.1"/>
    </source>
</evidence>
<keyword evidence="5" id="KW-1185">Reference proteome</keyword>
<dbReference type="EMBL" id="JAVFWL010000004">
    <property type="protein sequence ID" value="KAK6751668.1"/>
    <property type="molecule type" value="Genomic_DNA"/>
</dbReference>
<dbReference type="SUPFAM" id="SSF52833">
    <property type="entry name" value="Thioredoxin-like"/>
    <property type="match status" value="1"/>
</dbReference>
<dbReference type="PANTHER" id="PTHR15337:SF23">
    <property type="entry name" value="THIOREDOXIN DOMAIN-CONTAINING PROTEIN"/>
    <property type="match status" value="1"/>
</dbReference>
<dbReference type="InterPro" id="IPR051099">
    <property type="entry name" value="AGR/TXD"/>
</dbReference>
<sequence length="282" mass="33830">MLKKVRENKRKKGNRNLRMRSLIPLLGLFSVLFFFSPANANKFDQIKEIYSNPLSHGFGEDIDWVPWEDAIEKALDTNKPIFLLIHKTWCHACKALKKTFQQSHARKAFKKLSEYFVMVNTEDDEEPFEEEYRPDGKYIPRLLFLDKNGDLLEQFKNKKAEYKNYAYYYSSPADILNSMKDVLRFYEIEVPELRKAEKLKVPPHKAKELEEQKAKKAKEEEEKKKKEEKKEEEKKKKKEGEKKKKDEEEKKKKKEEEKKKEDKKTTKKDDKNKDKKEKKQEL</sequence>
<protein>
    <recommendedName>
        <fullName evidence="3">Thioredoxin domain-containing protein</fullName>
    </recommendedName>
</protein>
<dbReference type="Proteomes" id="UP001303046">
    <property type="component" value="Unassembled WGS sequence"/>
</dbReference>
<dbReference type="InterPro" id="IPR036249">
    <property type="entry name" value="Thioredoxin-like_sf"/>
</dbReference>
<reference evidence="4 5" key="1">
    <citation type="submission" date="2023-08" db="EMBL/GenBank/DDBJ databases">
        <title>A Necator americanus chromosomal reference genome.</title>
        <authorList>
            <person name="Ilik V."/>
            <person name="Petrzelkova K.J."/>
            <person name="Pardy F."/>
            <person name="Fuh T."/>
            <person name="Niatou-Singa F.S."/>
            <person name="Gouil Q."/>
            <person name="Baker L."/>
            <person name="Ritchie M.E."/>
            <person name="Jex A.R."/>
            <person name="Gazzola D."/>
            <person name="Li H."/>
            <person name="Toshio Fujiwara R."/>
            <person name="Zhan B."/>
            <person name="Aroian R.V."/>
            <person name="Pafco B."/>
            <person name="Schwarz E.M."/>
        </authorList>
    </citation>
    <scope>NUCLEOTIDE SEQUENCE [LARGE SCALE GENOMIC DNA]</scope>
    <source>
        <strain evidence="4 5">Aroian</strain>
        <tissue evidence="4">Whole animal</tissue>
    </source>
</reference>
<dbReference type="PROSITE" id="PS51352">
    <property type="entry name" value="THIOREDOXIN_2"/>
    <property type="match status" value="1"/>
</dbReference>
<keyword evidence="1" id="KW-0732">Signal</keyword>
<evidence type="ECO:0000259" key="3">
    <source>
        <dbReference type="PROSITE" id="PS51352"/>
    </source>
</evidence>
<dbReference type="PANTHER" id="PTHR15337">
    <property type="entry name" value="ANTERIOR GRADIENT PROTEIN-RELATED"/>
    <property type="match status" value="1"/>
</dbReference>
<comment type="caution">
    <text evidence="4">The sequence shown here is derived from an EMBL/GenBank/DDBJ whole genome shotgun (WGS) entry which is preliminary data.</text>
</comment>
<organism evidence="4 5">
    <name type="scientific">Necator americanus</name>
    <name type="common">Human hookworm</name>
    <dbReference type="NCBI Taxonomy" id="51031"/>
    <lineage>
        <taxon>Eukaryota</taxon>
        <taxon>Metazoa</taxon>
        <taxon>Ecdysozoa</taxon>
        <taxon>Nematoda</taxon>
        <taxon>Chromadorea</taxon>
        <taxon>Rhabditida</taxon>
        <taxon>Rhabditina</taxon>
        <taxon>Rhabditomorpha</taxon>
        <taxon>Strongyloidea</taxon>
        <taxon>Ancylostomatidae</taxon>
        <taxon>Bunostominae</taxon>
        <taxon>Necator</taxon>
    </lineage>
</organism>
<feature type="region of interest" description="Disordered" evidence="2">
    <location>
        <begin position="201"/>
        <end position="282"/>
    </location>
</feature>